<accession>A0A8X6MEK4</accession>
<dbReference type="OrthoDB" id="6434384at2759"/>
<reference evidence="1" key="1">
    <citation type="submission" date="2020-08" db="EMBL/GenBank/DDBJ databases">
        <title>Multicomponent nature underlies the extraordinary mechanical properties of spider dragline silk.</title>
        <authorList>
            <person name="Kono N."/>
            <person name="Nakamura H."/>
            <person name="Mori M."/>
            <person name="Yoshida Y."/>
            <person name="Ohtoshi R."/>
            <person name="Malay A.D."/>
            <person name="Moran D.A.P."/>
            <person name="Tomita M."/>
            <person name="Numata K."/>
            <person name="Arakawa K."/>
        </authorList>
    </citation>
    <scope>NUCLEOTIDE SEQUENCE</scope>
</reference>
<dbReference type="InterPro" id="IPR021109">
    <property type="entry name" value="Peptidase_aspartic_dom_sf"/>
</dbReference>
<comment type="caution">
    <text evidence="1">The sequence shown here is derived from an EMBL/GenBank/DDBJ whole genome shotgun (WGS) entry which is preliminary data.</text>
</comment>
<evidence type="ECO:0000313" key="2">
    <source>
        <dbReference type="Proteomes" id="UP000887013"/>
    </source>
</evidence>
<keyword evidence="2" id="KW-1185">Reference proteome</keyword>
<dbReference type="EMBL" id="BMAW01090581">
    <property type="protein sequence ID" value="GFS45596.1"/>
    <property type="molecule type" value="Genomic_DNA"/>
</dbReference>
<sequence>MCPEPRKNNEPKSFVPKSEISLSNCSRSEAVFLQTLCVLIRCQGQEKIIRAVIDSGSQNSYVSEKIMTQLKAFPLRTETVIHALFEWDETEPKGHKVFAIEVSSLNRVFSCGFEAFSEKKICGFITRIENDEILNELKRKKVVFVDFFREETDINLLIGADVLEILLY</sequence>
<dbReference type="AlphaFoldDB" id="A0A8X6MEK4"/>
<gene>
    <name evidence="1" type="primary">AVEN_36397_1</name>
    <name evidence="1" type="ORF">NPIL_555671</name>
</gene>
<dbReference type="Proteomes" id="UP000887013">
    <property type="component" value="Unassembled WGS sequence"/>
</dbReference>
<proteinExistence type="predicted"/>
<organism evidence="1 2">
    <name type="scientific">Nephila pilipes</name>
    <name type="common">Giant wood spider</name>
    <name type="synonym">Nephila maculata</name>
    <dbReference type="NCBI Taxonomy" id="299642"/>
    <lineage>
        <taxon>Eukaryota</taxon>
        <taxon>Metazoa</taxon>
        <taxon>Ecdysozoa</taxon>
        <taxon>Arthropoda</taxon>
        <taxon>Chelicerata</taxon>
        <taxon>Arachnida</taxon>
        <taxon>Araneae</taxon>
        <taxon>Araneomorphae</taxon>
        <taxon>Entelegynae</taxon>
        <taxon>Araneoidea</taxon>
        <taxon>Nephilidae</taxon>
        <taxon>Nephila</taxon>
    </lineage>
</organism>
<dbReference type="Gene3D" id="2.40.70.10">
    <property type="entry name" value="Acid Proteases"/>
    <property type="match status" value="1"/>
</dbReference>
<evidence type="ECO:0000313" key="1">
    <source>
        <dbReference type="EMBL" id="GFS45596.1"/>
    </source>
</evidence>
<protein>
    <submittedName>
        <fullName evidence="1">DUF1758 domain-containing protein</fullName>
    </submittedName>
</protein>
<name>A0A8X6MEK4_NEPPI</name>